<keyword evidence="5 8" id="KW-1133">Transmembrane helix</keyword>
<dbReference type="EMBL" id="CP009170">
    <property type="protein sequence ID" value="AIS51738.1"/>
    <property type="molecule type" value="Genomic_DNA"/>
</dbReference>
<accession>A0A097APJ2</accession>
<dbReference type="NCBIfam" id="NF006583">
    <property type="entry name" value="PRK09109.1"/>
    <property type="match status" value="1"/>
</dbReference>
<dbReference type="AlphaFoldDB" id="A0A097APJ2"/>
<evidence type="ECO:0000256" key="8">
    <source>
        <dbReference type="SAM" id="Phobius"/>
    </source>
</evidence>
<evidence type="ECO:0000256" key="3">
    <source>
        <dbReference type="ARBA" id="ARBA00022692"/>
    </source>
</evidence>
<dbReference type="Pfam" id="PF20560">
    <property type="entry name" value="MotA_N"/>
    <property type="match status" value="1"/>
</dbReference>
<dbReference type="InterPro" id="IPR046786">
    <property type="entry name" value="MotA_N"/>
</dbReference>
<dbReference type="InterPro" id="IPR047055">
    <property type="entry name" value="MotA-like"/>
</dbReference>
<evidence type="ECO:0000259" key="10">
    <source>
        <dbReference type="Pfam" id="PF20560"/>
    </source>
</evidence>
<feature type="transmembrane region" description="Helical" evidence="8">
    <location>
        <begin position="43"/>
        <end position="64"/>
    </location>
</feature>
<evidence type="ECO:0000256" key="1">
    <source>
        <dbReference type="ARBA" id="ARBA00004651"/>
    </source>
</evidence>
<dbReference type="GO" id="GO:0071978">
    <property type="term" value="P:bacterial-type flagellum-dependent swarming motility"/>
    <property type="evidence" value="ECO:0007669"/>
    <property type="project" value="InterPro"/>
</dbReference>
<comment type="subcellular location">
    <subcellularLocation>
        <location evidence="1">Cell membrane</location>
        <topology evidence="1">Multi-pass membrane protein</topology>
    </subcellularLocation>
    <subcellularLocation>
        <location evidence="7">Membrane</location>
        <topology evidence="7">Multi-pass membrane protein</topology>
    </subcellularLocation>
</comment>
<evidence type="ECO:0000256" key="4">
    <source>
        <dbReference type="ARBA" id="ARBA00022779"/>
    </source>
</evidence>
<keyword evidence="6 8" id="KW-0472">Membrane</keyword>
<keyword evidence="3 8" id="KW-0812">Transmembrane</keyword>
<dbReference type="KEGG" id="tki:TKV_c05400"/>
<evidence type="ECO:0000259" key="9">
    <source>
        <dbReference type="Pfam" id="PF01618"/>
    </source>
</evidence>
<dbReference type="HOGENOM" id="CLU_079895_0_0_9"/>
<dbReference type="STRING" id="2325.TKV_c05400"/>
<evidence type="ECO:0000313" key="12">
    <source>
        <dbReference type="Proteomes" id="UP000029669"/>
    </source>
</evidence>
<evidence type="ECO:0000256" key="2">
    <source>
        <dbReference type="ARBA" id="ARBA00022475"/>
    </source>
</evidence>
<keyword evidence="7" id="KW-0813">Transport</keyword>
<proteinExistence type="inferred from homology"/>
<keyword evidence="7" id="KW-0653">Protein transport</keyword>
<dbReference type="PANTHER" id="PTHR30433:SF3">
    <property type="entry name" value="MOTILITY PROTEIN A"/>
    <property type="match status" value="1"/>
</dbReference>
<sequence>MPITIIEGISKWKVMDLDLATIIGIILGVGSLVYGFTLEGGTVTSLLGVSAALIVFGGTIGATITSYSMEDIKKVPGLLVRAFKNEKDNYLEIIKYFTFLAQKARSEGLLSLESEIESEDIKKFDPILKECLELVVDGSDMELIRTTMENKIYVEDLEAKKEAGIFESAGGYAPTMGIIGTVMGLVHVLSSLNEPDKLGPAIAMAFIATLYGVSSANLFWLPIAQKLKNRAKIKRTERELILEGSLSLQAGENPKILERKLMTFITQSQLKNIPQKGSVELNEEVGR</sequence>
<dbReference type="Pfam" id="PF01618">
    <property type="entry name" value="MotA_ExbB"/>
    <property type="match status" value="1"/>
</dbReference>
<evidence type="ECO:0000256" key="5">
    <source>
        <dbReference type="ARBA" id="ARBA00022989"/>
    </source>
</evidence>
<organism evidence="11 12">
    <name type="scientific">Thermoanaerobacter kivui</name>
    <name type="common">Acetogenium kivui</name>
    <dbReference type="NCBI Taxonomy" id="2325"/>
    <lineage>
        <taxon>Bacteria</taxon>
        <taxon>Bacillati</taxon>
        <taxon>Bacillota</taxon>
        <taxon>Clostridia</taxon>
        <taxon>Thermoanaerobacterales</taxon>
        <taxon>Thermoanaerobacteraceae</taxon>
        <taxon>Thermoanaerobacter</taxon>
    </lineage>
</organism>
<evidence type="ECO:0000256" key="7">
    <source>
        <dbReference type="RuleBase" id="RU004057"/>
    </source>
</evidence>
<dbReference type="PANTHER" id="PTHR30433">
    <property type="entry name" value="CHEMOTAXIS PROTEIN MOTA"/>
    <property type="match status" value="1"/>
</dbReference>
<protein>
    <submittedName>
        <fullName evidence="11">Motility protein A</fullName>
    </submittedName>
</protein>
<name>A0A097APJ2_THEKI</name>
<keyword evidence="12" id="KW-1185">Reference proteome</keyword>
<feature type="transmembrane region" description="Helical" evidence="8">
    <location>
        <begin position="169"/>
        <end position="189"/>
    </location>
</feature>
<dbReference type="GO" id="GO:0005886">
    <property type="term" value="C:plasma membrane"/>
    <property type="evidence" value="ECO:0007669"/>
    <property type="project" value="UniProtKB-SubCell"/>
</dbReference>
<gene>
    <name evidence="11" type="primary">motA</name>
    <name evidence="11" type="ORF">TKV_c05400</name>
</gene>
<evidence type="ECO:0000256" key="6">
    <source>
        <dbReference type="ARBA" id="ARBA00023136"/>
    </source>
</evidence>
<dbReference type="eggNOG" id="COG1291">
    <property type="taxonomic scope" value="Bacteria"/>
</dbReference>
<evidence type="ECO:0000313" key="11">
    <source>
        <dbReference type="EMBL" id="AIS51738.1"/>
    </source>
</evidence>
<comment type="similarity">
    <text evidence="7">Belongs to the exbB/tolQ family.</text>
</comment>
<feature type="transmembrane region" description="Helical" evidence="8">
    <location>
        <begin position="19"/>
        <end position="37"/>
    </location>
</feature>
<dbReference type="GO" id="GO:0015031">
    <property type="term" value="P:protein transport"/>
    <property type="evidence" value="ECO:0007669"/>
    <property type="project" value="UniProtKB-KW"/>
</dbReference>
<reference evidence="12" key="1">
    <citation type="journal article" date="2015" name="Genome Announc.">
        <title>Whole-Genome Sequences of 80 Environmental and Clinical Isolates of Burkholderia pseudomallei.</title>
        <authorList>
            <person name="Johnson S.L."/>
            <person name="Baker A.L."/>
            <person name="Chain P.S."/>
            <person name="Currie B.J."/>
            <person name="Daligault H.E."/>
            <person name="Davenport K.W."/>
            <person name="Davis C.B."/>
            <person name="Inglis T.J."/>
            <person name="Kaestli M."/>
            <person name="Koren S."/>
            <person name="Mayo M."/>
            <person name="Merritt A.J."/>
            <person name="Price E.P."/>
            <person name="Sarovich D.S."/>
            <person name="Warner J."/>
            <person name="Rosovitz M.J."/>
        </authorList>
    </citation>
    <scope>NUCLEOTIDE SEQUENCE [LARGE SCALE GENOMIC DNA]</scope>
    <source>
        <strain evidence="12">DSM 2030</strain>
    </source>
</reference>
<keyword evidence="2" id="KW-1003">Cell membrane</keyword>
<feature type="domain" description="Motility protein A N-terminal" evidence="10">
    <location>
        <begin position="22"/>
        <end position="108"/>
    </location>
</feature>
<dbReference type="InterPro" id="IPR002898">
    <property type="entry name" value="MotA_ExbB_proton_chnl"/>
</dbReference>
<feature type="transmembrane region" description="Helical" evidence="8">
    <location>
        <begin position="201"/>
        <end position="224"/>
    </location>
</feature>
<feature type="domain" description="MotA/TolQ/ExbB proton channel" evidence="9">
    <location>
        <begin position="124"/>
        <end position="238"/>
    </location>
</feature>
<dbReference type="GO" id="GO:0006935">
    <property type="term" value="P:chemotaxis"/>
    <property type="evidence" value="ECO:0007669"/>
    <property type="project" value="InterPro"/>
</dbReference>
<keyword evidence="4" id="KW-0283">Flagellar rotation</keyword>
<dbReference type="Proteomes" id="UP000029669">
    <property type="component" value="Chromosome"/>
</dbReference>